<keyword evidence="4" id="KW-1185">Reference proteome</keyword>
<reference evidence="2 3" key="1">
    <citation type="journal article" date="2008" name="Int. J. Syst. Evol. Microbiol.">
        <title>Nocardioides daphniae sp. nov., isolated from Daphnia cucullata (Crustacea: Cladocera).</title>
        <authorList>
            <person name="Toth E.M."/>
            <person name="Keki Z."/>
            <person name="Homonnay Z.G."/>
            <person name="Borsodi A.K."/>
            <person name="Marialigeti K."/>
            <person name="Schumann P."/>
        </authorList>
    </citation>
    <scope>NUCLEOTIDE SEQUENCE [LARGE SCALE GENOMIC DNA]</scope>
    <source>
        <strain evidence="2 3">JCM 16608</strain>
    </source>
</reference>
<dbReference type="InterPro" id="IPR036689">
    <property type="entry name" value="ESAT-6-like_sf"/>
</dbReference>
<dbReference type="Pfam" id="PF06013">
    <property type="entry name" value="WXG100"/>
    <property type="match status" value="1"/>
</dbReference>
<evidence type="ECO:0000313" key="2">
    <source>
        <dbReference type="EMBL" id="QCC77921.1"/>
    </source>
</evidence>
<sequence>MATGDHRIDPQEIRTTASTIRKMVSDLESSKKTLDKAATDLTGAGAGGWSTPKASKKFDTQWNEWSDGLRKLLEVGPDFAKWLDNYANDAENFDQHYS</sequence>
<dbReference type="EMBL" id="CP038462">
    <property type="protein sequence ID" value="QCC77921.1"/>
    <property type="molecule type" value="Genomic_DNA"/>
</dbReference>
<dbReference type="RefSeq" id="WP_135832964.1">
    <property type="nucleotide sequence ID" value="NZ_BMCK01000003.1"/>
</dbReference>
<dbReference type="AlphaFoldDB" id="A0A4P7UEG3"/>
<dbReference type="Gene3D" id="1.10.287.1060">
    <property type="entry name" value="ESAT-6-like"/>
    <property type="match status" value="1"/>
</dbReference>
<reference evidence="1" key="5">
    <citation type="submission" date="2024-05" db="EMBL/GenBank/DDBJ databases">
        <authorList>
            <person name="Sun Q."/>
            <person name="Sedlacek I."/>
        </authorList>
    </citation>
    <scope>NUCLEOTIDE SEQUENCE</scope>
    <source>
        <strain evidence="1">CCM 7403</strain>
    </source>
</reference>
<proteinExistence type="predicted"/>
<evidence type="ECO:0000313" key="4">
    <source>
        <dbReference type="Proteomes" id="UP000630594"/>
    </source>
</evidence>
<dbReference type="EMBL" id="BMCK01000003">
    <property type="protein sequence ID" value="GGD24018.1"/>
    <property type="molecule type" value="Genomic_DNA"/>
</dbReference>
<dbReference type="Proteomes" id="UP000297025">
    <property type="component" value="Chromosome"/>
</dbReference>
<evidence type="ECO:0000313" key="3">
    <source>
        <dbReference type="Proteomes" id="UP000297025"/>
    </source>
</evidence>
<dbReference type="OrthoDB" id="3788816at2"/>
<dbReference type="SUPFAM" id="SSF140453">
    <property type="entry name" value="EsxAB dimer-like"/>
    <property type="match status" value="1"/>
</dbReference>
<reference evidence="1" key="2">
    <citation type="journal article" date="2014" name="Int. J. Syst. Evol. Microbiol.">
        <title>Complete genome of a new Firmicutes species belonging to the dominant human colonic microbiota ('Ruminococcus bicirculans') reveals two chromosomes and a selective capacity to utilize plant glucans.</title>
        <authorList>
            <consortium name="NISC Comparative Sequencing Program"/>
            <person name="Wegmann U."/>
            <person name="Louis P."/>
            <person name="Goesmann A."/>
            <person name="Henrissat B."/>
            <person name="Duncan S.H."/>
            <person name="Flint H.J."/>
        </authorList>
    </citation>
    <scope>NUCLEOTIDE SEQUENCE</scope>
    <source>
        <strain evidence="1">CCM 7403</strain>
    </source>
</reference>
<dbReference type="KEGG" id="ndp:E2C04_13345"/>
<reference evidence="2" key="4">
    <citation type="submission" date="2019-03" db="EMBL/GenBank/DDBJ databases">
        <authorList>
            <person name="Huang Y."/>
        </authorList>
    </citation>
    <scope>NUCLEOTIDE SEQUENCE</scope>
    <source>
        <strain evidence="2">JCM 16608</strain>
    </source>
</reference>
<dbReference type="InterPro" id="IPR010310">
    <property type="entry name" value="T7SS_ESAT-6-like"/>
</dbReference>
<evidence type="ECO:0000313" key="1">
    <source>
        <dbReference type="EMBL" id="GGD24018.1"/>
    </source>
</evidence>
<name>A0A4P7UEG3_9ACTN</name>
<gene>
    <name evidence="2" type="ORF">E2C04_13345</name>
    <name evidence="1" type="ORF">GCM10007231_23920</name>
</gene>
<reference evidence="4" key="3">
    <citation type="journal article" date="2019" name="Int. J. Syst. Evol. Microbiol.">
        <title>The Global Catalogue of Microorganisms (GCM) 10K type strain sequencing project: providing services to taxonomists for standard genome sequencing and annotation.</title>
        <authorList>
            <consortium name="The Broad Institute Genomics Platform"/>
            <consortium name="The Broad Institute Genome Sequencing Center for Infectious Disease"/>
            <person name="Wu L."/>
            <person name="Ma J."/>
        </authorList>
    </citation>
    <scope>NUCLEOTIDE SEQUENCE [LARGE SCALE GENOMIC DNA]</scope>
    <source>
        <strain evidence="4">CCM 7403</strain>
    </source>
</reference>
<accession>A0A4P7UEG3</accession>
<organism evidence="2 3">
    <name type="scientific">Nocardioides daphniae</name>
    <dbReference type="NCBI Taxonomy" id="402297"/>
    <lineage>
        <taxon>Bacteria</taxon>
        <taxon>Bacillati</taxon>
        <taxon>Actinomycetota</taxon>
        <taxon>Actinomycetes</taxon>
        <taxon>Propionibacteriales</taxon>
        <taxon>Nocardioidaceae</taxon>
        <taxon>Nocardioides</taxon>
    </lineage>
</organism>
<dbReference type="Proteomes" id="UP000630594">
    <property type="component" value="Unassembled WGS sequence"/>
</dbReference>
<protein>
    <submittedName>
        <fullName evidence="2">WXG100 family type VII secretion target</fullName>
    </submittedName>
</protein>